<dbReference type="InterPro" id="IPR041492">
    <property type="entry name" value="HAD_2"/>
</dbReference>
<evidence type="ECO:0000256" key="10">
    <source>
        <dbReference type="ARBA" id="ARBA00044968"/>
    </source>
</evidence>
<dbReference type="GO" id="GO:0008801">
    <property type="term" value="F:beta-phosphoglucomutase activity"/>
    <property type="evidence" value="ECO:0007669"/>
    <property type="project" value="UniProtKB-EC"/>
</dbReference>
<dbReference type="EMBL" id="NIQC01000011">
    <property type="protein sequence ID" value="OWZ83859.1"/>
    <property type="molecule type" value="Genomic_DNA"/>
</dbReference>
<dbReference type="GO" id="GO:0016787">
    <property type="term" value="F:hydrolase activity"/>
    <property type="evidence" value="ECO:0007669"/>
    <property type="project" value="UniProtKB-KW"/>
</dbReference>
<keyword evidence="3" id="KW-0597">Phosphoprotein</keyword>
<keyword evidence="13" id="KW-1185">Reference proteome</keyword>
<proteinExistence type="inferred from homology"/>
<accession>A0A226C082</accession>
<dbReference type="Gene3D" id="3.40.50.1000">
    <property type="entry name" value="HAD superfamily/HAD-like"/>
    <property type="match status" value="1"/>
</dbReference>
<dbReference type="InterPro" id="IPR036412">
    <property type="entry name" value="HAD-like_sf"/>
</dbReference>
<evidence type="ECO:0000256" key="1">
    <source>
        <dbReference type="ARBA" id="ARBA00001946"/>
    </source>
</evidence>
<evidence type="ECO:0000256" key="4">
    <source>
        <dbReference type="ARBA" id="ARBA00022723"/>
    </source>
</evidence>
<dbReference type="SFLD" id="SFLDG01129">
    <property type="entry name" value="C1.5:_HAD__Beta-PGM__Phosphata"/>
    <property type="match status" value="1"/>
</dbReference>
<protein>
    <recommendedName>
        <fullName evidence="11">Beta-phosphoglucomutase</fullName>
        <ecNumber evidence="10">5.4.2.6</ecNumber>
    </recommendedName>
</protein>
<keyword evidence="7" id="KW-0413">Isomerase</keyword>
<dbReference type="NCBIfam" id="TIGR01509">
    <property type="entry name" value="HAD-SF-IA-v3"/>
    <property type="match status" value="1"/>
</dbReference>
<evidence type="ECO:0000256" key="3">
    <source>
        <dbReference type="ARBA" id="ARBA00022553"/>
    </source>
</evidence>
<dbReference type="PANTHER" id="PTHR46193">
    <property type="entry name" value="6-PHOSPHOGLUCONATE PHOSPHATASE"/>
    <property type="match status" value="1"/>
</dbReference>
<gene>
    <name evidence="12" type="ORF">CDO51_06385</name>
</gene>
<dbReference type="Proteomes" id="UP000214588">
    <property type="component" value="Unassembled WGS sequence"/>
</dbReference>
<evidence type="ECO:0000256" key="11">
    <source>
        <dbReference type="ARBA" id="ARBA00044991"/>
    </source>
</evidence>
<organism evidence="12 13">
    <name type="scientific">Natranaerobius trueperi</name>
    <dbReference type="NCBI Taxonomy" id="759412"/>
    <lineage>
        <taxon>Bacteria</taxon>
        <taxon>Bacillati</taxon>
        <taxon>Bacillota</taxon>
        <taxon>Clostridia</taxon>
        <taxon>Natranaerobiales</taxon>
        <taxon>Natranaerobiaceae</taxon>
        <taxon>Natranaerobius</taxon>
    </lineage>
</organism>
<dbReference type="InterPro" id="IPR006439">
    <property type="entry name" value="HAD-SF_hydro_IA"/>
</dbReference>
<evidence type="ECO:0000256" key="6">
    <source>
        <dbReference type="ARBA" id="ARBA00022842"/>
    </source>
</evidence>
<name>A0A226C082_9FIRM</name>
<dbReference type="PANTHER" id="PTHR46193:SF18">
    <property type="entry name" value="HEXITOL PHOSPHATASE B"/>
    <property type="match status" value="1"/>
</dbReference>
<dbReference type="NCBIfam" id="TIGR02009">
    <property type="entry name" value="PGMB-YQAB-SF"/>
    <property type="match status" value="1"/>
</dbReference>
<comment type="caution">
    <text evidence="12">The sequence shown here is derived from an EMBL/GenBank/DDBJ whole genome shotgun (WGS) entry which is preliminary data.</text>
</comment>
<evidence type="ECO:0000256" key="8">
    <source>
        <dbReference type="ARBA" id="ARBA00023277"/>
    </source>
</evidence>
<dbReference type="AlphaFoldDB" id="A0A226C082"/>
<evidence type="ECO:0000256" key="2">
    <source>
        <dbReference type="ARBA" id="ARBA00006171"/>
    </source>
</evidence>
<comment type="similarity">
    <text evidence="2">Belongs to the HAD-like hydrolase superfamily. CbbY/CbbZ/Gph/YieH family.</text>
</comment>
<dbReference type="SUPFAM" id="SSF56784">
    <property type="entry name" value="HAD-like"/>
    <property type="match status" value="1"/>
</dbReference>
<dbReference type="SFLD" id="SFLDG01135">
    <property type="entry name" value="C1.5.6:_HAD__Beta-PGM__Phospha"/>
    <property type="match status" value="1"/>
</dbReference>
<dbReference type="SFLD" id="SFLDS00003">
    <property type="entry name" value="Haloacid_Dehalogenase"/>
    <property type="match status" value="1"/>
</dbReference>
<dbReference type="InterPro" id="IPR051600">
    <property type="entry name" value="Beta-PGM-like"/>
</dbReference>
<dbReference type="PRINTS" id="PR00413">
    <property type="entry name" value="HADHALOGNASE"/>
</dbReference>
<evidence type="ECO:0000256" key="5">
    <source>
        <dbReference type="ARBA" id="ARBA00022801"/>
    </source>
</evidence>
<evidence type="ECO:0000256" key="7">
    <source>
        <dbReference type="ARBA" id="ARBA00023235"/>
    </source>
</evidence>
<dbReference type="CDD" id="cd16423">
    <property type="entry name" value="HAD_BPGM-like"/>
    <property type="match status" value="1"/>
</dbReference>
<dbReference type="RefSeq" id="WP_089023466.1">
    <property type="nucleotide sequence ID" value="NZ_NIQC01000011.1"/>
</dbReference>
<evidence type="ECO:0000256" key="9">
    <source>
        <dbReference type="ARBA" id="ARBA00044926"/>
    </source>
</evidence>
<reference evidence="12 13" key="1">
    <citation type="submission" date="2017-06" db="EMBL/GenBank/DDBJ databases">
        <title>Draft Genome Sequence of Natranaerobius trueperi halophilic, alkalithermophilic bacteria from soda lakes.</title>
        <authorList>
            <person name="Zhao B."/>
        </authorList>
    </citation>
    <scope>NUCLEOTIDE SEQUENCE [LARGE SCALE GENOMIC DNA]</scope>
    <source>
        <strain evidence="12 13">DSM 18760</strain>
    </source>
</reference>
<sequence length="218" mass="24628">MCKIKAVIFDMDGVIIDSEPIHIEIEKKLIKKMGIELDSKQHESYIGMTMEALWEQIRSDFKLNYSVEELVENHKKEVYNYLASSALPLFPNIKNLILESKQNNLETAVASSSPKKIIELVVNKLDINCFFDYLISGEQVQKSKPYPDIFLQTAKQLRVSPNQCLVIEDSSNGVKAAKAAEMKCIGFQNPNSGNQDLSVADFIINSKDEVTLKEIINI</sequence>
<dbReference type="InterPro" id="IPR023214">
    <property type="entry name" value="HAD_sf"/>
</dbReference>
<comment type="catalytic activity">
    <reaction evidence="9">
        <text>beta-D-glucose 1-phosphate = beta-D-glucose 6-phosphate</text>
        <dbReference type="Rhea" id="RHEA:20113"/>
        <dbReference type="ChEBI" id="CHEBI:57684"/>
        <dbReference type="ChEBI" id="CHEBI:58247"/>
        <dbReference type="EC" id="5.4.2.6"/>
    </reaction>
</comment>
<dbReference type="EC" id="5.4.2.6" evidence="10"/>
<dbReference type="InterPro" id="IPR010976">
    <property type="entry name" value="B-phosphoglucomutase_hydrolase"/>
</dbReference>
<evidence type="ECO:0000313" key="13">
    <source>
        <dbReference type="Proteomes" id="UP000214588"/>
    </source>
</evidence>
<dbReference type="Gene3D" id="1.10.150.240">
    <property type="entry name" value="Putative phosphatase, domain 2"/>
    <property type="match status" value="1"/>
</dbReference>
<dbReference type="FunFam" id="3.40.50.1000:FF:000036">
    <property type="entry name" value="HAD family hydrolase"/>
    <property type="match status" value="1"/>
</dbReference>
<keyword evidence="8" id="KW-0119">Carbohydrate metabolism</keyword>
<dbReference type="Pfam" id="PF13419">
    <property type="entry name" value="HAD_2"/>
    <property type="match status" value="1"/>
</dbReference>
<keyword evidence="6" id="KW-0460">Magnesium</keyword>
<dbReference type="InterPro" id="IPR023198">
    <property type="entry name" value="PGP-like_dom2"/>
</dbReference>
<keyword evidence="5" id="KW-0378">Hydrolase</keyword>
<evidence type="ECO:0000313" key="12">
    <source>
        <dbReference type="EMBL" id="OWZ83859.1"/>
    </source>
</evidence>
<dbReference type="OrthoDB" id="9797743at2"/>
<comment type="cofactor">
    <cofactor evidence="1">
        <name>Mg(2+)</name>
        <dbReference type="ChEBI" id="CHEBI:18420"/>
    </cofactor>
</comment>
<dbReference type="GO" id="GO:0046872">
    <property type="term" value="F:metal ion binding"/>
    <property type="evidence" value="ECO:0007669"/>
    <property type="project" value="UniProtKB-KW"/>
</dbReference>
<keyword evidence="4" id="KW-0479">Metal-binding</keyword>